<sequence>MLDSKLLRNEFDRVAANLARRGIVLDRASYVQPEGRRKTLQIQAEELRQQRNTKSKAIGQ</sequence>
<dbReference type="EMBL" id="UINC01100603">
    <property type="protein sequence ID" value="SVC60788.1"/>
    <property type="molecule type" value="Genomic_DNA"/>
</dbReference>
<dbReference type="AlphaFoldDB" id="A0A382NJX0"/>
<evidence type="ECO:0000259" key="1">
    <source>
        <dbReference type="Pfam" id="PF02403"/>
    </source>
</evidence>
<evidence type="ECO:0000313" key="2">
    <source>
        <dbReference type="EMBL" id="SVC60788.1"/>
    </source>
</evidence>
<dbReference type="Pfam" id="PF02403">
    <property type="entry name" value="Seryl_tRNA_N"/>
    <property type="match status" value="1"/>
</dbReference>
<dbReference type="SUPFAM" id="SSF46589">
    <property type="entry name" value="tRNA-binding arm"/>
    <property type="match status" value="1"/>
</dbReference>
<gene>
    <name evidence="2" type="ORF">METZ01_LOCUS313642</name>
</gene>
<dbReference type="InterPro" id="IPR015866">
    <property type="entry name" value="Ser-tRNA-synth_1_N"/>
</dbReference>
<dbReference type="InterPro" id="IPR042103">
    <property type="entry name" value="SerRS_1_N_sf"/>
</dbReference>
<organism evidence="2">
    <name type="scientific">marine metagenome</name>
    <dbReference type="NCBI Taxonomy" id="408172"/>
    <lineage>
        <taxon>unclassified sequences</taxon>
        <taxon>metagenomes</taxon>
        <taxon>ecological metagenomes</taxon>
    </lineage>
</organism>
<protein>
    <recommendedName>
        <fullName evidence="1">Serine-tRNA synthetase type1 N-terminal domain-containing protein</fullName>
    </recommendedName>
</protein>
<name>A0A382NJX0_9ZZZZ</name>
<dbReference type="GO" id="GO:0000166">
    <property type="term" value="F:nucleotide binding"/>
    <property type="evidence" value="ECO:0007669"/>
    <property type="project" value="InterPro"/>
</dbReference>
<feature type="domain" description="Serine-tRNA synthetase type1 N-terminal" evidence="1">
    <location>
        <begin position="1"/>
        <end position="60"/>
    </location>
</feature>
<dbReference type="Gene3D" id="1.10.287.40">
    <property type="entry name" value="Serine-tRNA synthetase, tRNA binding domain"/>
    <property type="match status" value="1"/>
</dbReference>
<proteinExistence type="predicted"/>
<accession>A0A382NJX0</accession>
<feature type="non-terminal residue" evidence="2">
    <location>
        <position position="60"/>
    </location>
</feature>
<dbReference type="InterPro" id="IPR010978">
    <property type="entry name" value="tRNA-bd_arm"/>
</dbReference>
<reference evidence="2" key="1">
    <citation type="submission" date="2018-05" db="EMBL/GenBank/DDBJ databases">
        <authorList>
            <person name="Lanie J.A."/>
            <person name="Ng W.-L."/>
            <person name="Kazmierczak K.M."/>
            <person name="Andrzejewski T.M."/>
            <person name="Davidsen T.M."/>
            <person name="Wayne K.J."/>
            <person name="Tettelin H."/>
            <person name="Glass J.I."/>
            <person name="Rusch D."/>
            <person name="Podicherti R."/>
            <person name="Tsui H.-C.T."/>
            <person name="Winkler M.E."/>
        </authorList>
    </citation>
    <scope>NUCLEOTIDE SEQUENCE</scope>
</reference>